<accession>K3WD45</accession>
<sequence>MAAESSTPPRPLPVPRANQSGSARASHHSEPSSTQQQPQRQKKELTTLVQQQQERQIDAIKLDTTKQEKRLQNEIQWIHAHLPVLHLATSKYSLPFRQRLFVSTIVAHLTRANLRSHWCHWMWVVAQEKQVAFTKMRASQRVLELFETISMDRLLKKFRYWHEWVLESQHQEQLAAAIMIQQFIQSQRARRALGAKTRAAQDLKQALDMMNAHAVRIQRRYQTHVQVYFLQSCQHAATKLQRRVRHYQRHRRLLLETRAARRIQRVFRRHLGIQQATFSAMVAHAFVQHKARVIQRFWRHYAAWKHAILPPLYMAYLVDQVEFAVAIDVVQRHFRGFLCRRHVKTCHRSARRIQHCWRGFQRRVLARQTRKTEILQRQLAACCLQRTLVRNREQRRFRKMMQHSARPMYLRARDFEPAQRAKAHVMIVKSAVFVMQNTWRKHVRYVVWKQTRTQAALVLQLLLRRVIGRQKWRRLVLQTSQLQQDQRRWNAAQRIQTCWYSYRKRQADKAGAACLQQIEQLARLVRASCCLQRCYRRHRDPWCRVLRRVLYVDLPRQRSAVQCIRTQWLQYAARKQALLQQFHGLELPPSLSKGMDLQQLQQLLLEQELQMQRENAAAKCIQRMFHRMIDARDGKRLLQKYRILMRQEMKRRQQRRIIHEYLSDKETKKRVRKPQPTTTTSVVASNASTPALATIVSGSDHAATKNVENDVTLTSLAAVDDVTDPNAEEDSESVQYWSDEYLRAYLFNPRTGESTWL</sequence>
<feature type="region of interest" description="Disordered" evidence="1">
    <location>
        <begin position="1"/>
        <end position="45"/>
    </location>
</feature>
<evidence type="ECO:0000313" key="2">
    <source>
        <dbReference type="EnsemblProtists" id="PYU1_T002886"/>
    </source>
</evidence>
<reference evidence="3" key="2">
    <citation type="submission" date="2010-04" db="EMBL/GenBank/DDBJ databases">
        <authorList>
            <person name="Buell R."/>
            <person name="Hamilton J."/>
            <person name="Hostetler J."/>
        </authorList>
    </citation>
    <scope>NUCLEOTIDE SEQUENCE [LARGE SCALE GENOMIC DNA]</scope>
    <source>
        <strain evidence="3">DAOM:BR144</strain>
    </source>
</reference>
<dbReference type="EMBL" id="GL376628">
    <property type="status" value="NOT_ANNOTATED_CDS"/>
    <property type="molecule type" value="Genomic_DNA"/>
</dbReference>
<evidence type="ECO:0000256" key="1">
    <source>
        <dbReference type="SAM" id="MobiDB-lite"/>
    </source>
</evidence>
<dbReference type="Gene3D" id="1.20.5.190">
    <property type="match status" value="1"/>
</dbReference>
<dbReference type="InterPro" id="IPR000048">
    <property type="entry name" value="IQ_motif_EF-hand-BS"/>
</dbReference>
<evidence type="ECO:0000313" key="3">
    <source>
        <dbReference type="Proteomes" id="UP000019132"/>
    </source>
</evidence>
<dbReference type="eggNOG" id="ENOG502SP0E">
    <property type="taxonomic scope" value="Eukaryota"/>
</dbReference>
<dbReference type="SMART" id="SM00015">
    <property type="entry name" value="IQ"/>
    <property type="match status" value="5"/>
</dbReference>
<proteinExistence type="predicted"/>
<reference evidence="2" key="3">
    <citation type="submission" date="2015-02" db="UniProtKB">
        <authorList>
            <consortium name="EnsemblProtists"/>
        </authorList>
    </citation>
    <scope>IDENTIFICATION</scope>
    <source>
        <strain evidence="2">DAOM BR144</strain>
    </source>
</reference>
<dbReference type="AlphaFoldDB" id="K3WD45"/>
<reference evidence="3" key="1">
    <citation type="journal article" date="2010" name="Genome Biol.">
        <title>Genome sequence of the necrotrophic plant pathogen Pythium ultimum reveals original pathogenicity mechanisms and effector repertoire.</title>
        <authorList>
            <person name="Levesque C.A."/>
            <person name="Brouwer H."/>
            <person name="Cano L."/>
            <person name="Hamilton J.P."/>
            <person name="Holt C."/>
            <person name="Huitema E."/>
            <person name="Raffaele S."/>
            <person name="Robideau G.P."/>
            <person name="Thines M."/>
            <person name="Win J."/>
            <person name="Zerillo M.M."/>
            <person name="Beakes G.W."/>
            <person name="Boore J.L."/>
            <person name="Busam D."/>
            <person name="Dumas B."/>
            <person name="Ferriera S."/>
            <person name="Fuerstenberg S.I."/>
            <person name="Gachon C.M."/>
            <person name="Gaulin E."/>
            <person name="Govers F."/>
            <person name="Grenville-Briggs L."/>
            <person name="Horner N."/>
            <person name="Hostetler J."/>
            <person name="Jiang R.H."/>
            <person name="Johnson J."/>
            <person name="Krajaejun T."/>
            <person name="Lin H."/>
            <person name="Meijer H.J."/>
            <person name="Moore B."/>
            <person name="Morris P."/>
            <person name="Phuntmart V."/>
            <person name="Puiu D."/>
            <person name="Shetty J."/>
            <person name="Stajich J.E."/>
            <person name="Tripathy S."/>
            <person name="Wawra S."/>
            <person name="van West P."/>
            <person name="Whitty B.R."/>
            <person name="Coutinho P.M."/>
            <person name="Henrissat B."/>
            <person name="Martin F."/>
            <person name="Thomas P.D."/>
            <person name="Tyler B.M."/>
            <person name="De Vries R.P."/>
            <person name="Kamoun S."/>
            <person name="Yandell M."/>
            <person name="Tisserat N."/>
            <person name="Buell C.R."/>
        </authorList>
    </citation>
    <scope>NUCLEOTIDE SEQUENCE</scope>
    <source>
        <strain evidence="3">DAOM:BR144</strain>
    </source>
</reference>
<keyword evidence="3" id="KW-1185">Reference proteome</keyword>
<dbReference type="InParanoid" id="K3WD45"/>
<organism evidence="2 3">
    <name type="scientific">Globisporangium ultimum (strain ATCC 200006 / CBS 805.95 / DAOM BR144)</name>
    <name type="common">Pythium ultimum</name>
    <dbReference type="NCBI Taxonomy" id="431595"/>
    <lineage>
        <taxon>Eukaryota</taxon>
        <taxon>Sar</taxon>
        <taxon>Stramenopiles</taxon>
        <taxon>Oomycota</taxon>
        <taxon>Peronosporomycetes</taxon>
        <taxon>Pythiales</taxon>
        <taxon>Pythiaceae</taxon>
        <taxon>Globisporangium</taxon>
    </lineage>
</organism>
<dbReference type="VEuPathDB" id="FungiDB:PYU1_G002883"/>
<dbReference type="PROSITE" id="PS50096">
    <property type="entry name" value="IQ"/>
    <property type="match status" value="1"/>
</dbReference>
<dbReference type="Proteomes" id="UP000019132">
    <property type="component" value="Unassembled WGS sequence"/>
</dbReference>
<protein>
    <submittedName>
        <fullName evidence="2">Uncharacterized protein</fullName>
    </submittedName>
</protein>
<dbReference type="HOGENOM" id="CLU_368239_0_0_1"/>
<dbReference type="EnsemblProtists" id="PYU1_T002886">
    <property type="protein sequence ID" value="PYU1_T002886"/>
    <property type="gene ID" value="PYU1_G002883"/>
</dbReference>
<name>K3WD45_GLOUD</name>
<dbReference type="STRING" id="431595.K3WD45"/>
<dbReference type="OMA" id="QYWSEEY"/>